<dbReference type="GO" id="GO:0016020">
    <property type="term" value="C:membrane"/>
    <property type="evidence" value="ECO:0007669"/>
    <property type="project" value="UniProtKB-SubCell"/>
</dbReference>
<keyword evidence="7" id="KW-0479">Metal-binding</keyword>
<evidence type="ECO:0000256" key="16">
    <source>
        <dbReference type="SAM" id="Phobius"/>
    </source>
</evidence>
<dbReference type="SMART" id="SM00184">
    <property type="entry name" value="RING"/>
    <property type="match status" value="1"/>
</dbReference>
<dbReference type="OrthoDB" id="8062037at2759"/>
<evidence type="ECO:0000256" key="3">
    <source>
        <dbReference type="ARBA" id="ARBA00004906"/>
    </source>
</evidence>
<dbReference type="EMBL" id="PNBA02000003">
    <property type="protein sequence ID" value="KAG6431199.1"/>
    <property type="molecule type" value="Genomic_DNA"/>
</dbReference>
<keyword evidence="5" id="KW-0808">Transferase</keyword>
<dbReference type="PANTHER" id="PTHR46913:SF1">
    <property type="entry name" value="RING-H2 FINGER PROTEIN ATL16"/>
    <property type="match status" value="1"/>
</dbReference>
<evidence type="ECO:0000256" key="7">
    <source>
        <dbReference type="ARBA" id="ARBA00022723"/>
    </source>
</evidence>
<keyword evidence="11 16" id="KW-1133">Transmembrane helix</keyword>
<feature type="region of interest" description="Disordered" evidence="15">
    <location>
        <begin position="172"/>
        <end position="212"/>
    </location>
</feature>
<feature type="compositionally biased region" description="Low complexity" evidence="15">
    <location>
        <begin position="202"/>
        <end position="212"/>
    </location>
</feature>
<feature type="compositionally biased region" description="Low complexity" evidence="15">
    <location>
        <begin position="260"/>
        <end position="281"/>
    </location>
</feature>
<evidence type="ECO:0000259" key="17">
    <source>
        <dbReference type="PROSITE" id="PS50089"/>
    </source>
</evidence>
<evidence type="ECO:0000256" key="10">
    <source>
        <dbReference type="ARBA" id="ARBA00022833"/>
    </source>
</evidence>
<keyword evidence="8 14" id="KW-0863">Zinc-finger</keyword>
<dbReference type="Proteomes" id="UP000298416">
    <property type="component" value="Unassembled WGS sequence"/>
</dbReference>
<comment type="similarity">
    <text evidence="13">Belongs to the RING-type zinc finger family. ATL subfamily.</text>
</comment>
<protein>
    <recommendedName>
        <fullName evidence="4">RING-type E3 ubiquitin transferase</fullName>
        <ecNumber evidence="4">2.3.2.27</ecNumber>
    </recommendedName>
</protein>
<organism evidence="18">
    <name type="scientific">Salvia splendens</name>
    <name type="common">Scarlet sage</name>
    <dbReference type="NCBI Taxonomy" id="180675"/>
    <lineage>
        <taxon>Eukaryota</taxon>
        <taxon>Viridiplantae</taxon>
        <taxon>Streptophyta</taxon>
        <taxon>Embryophyta</taxon>
        <taxon>Tracheophyta</taxon>
        <taxon>Spermatophyta</taxon>
        <taxon>Magnoliopsida</taxon>
        <taxon>eudicotyledons</taxon>
        <taxon>Gunneridae</taxon>
        <taxon>Pentapetalae</taxon>
        <taxon>asterids</taxon>
        <taxon>lamiids</taxon>
        <taxon>Lamiales</taxon>
        <taxon>Lamiaceae</taxon>
        <taxon>Nepetoideae</taxon>
        <taxon>Mentheae</taxon>
        <taxon>Salviinae</taxon>
        <taxon>Salvia</taxon>
        <taxon>Salvia subgen. Calosphace</taxon>
        <taxon>core Calosphace</taxon>
    </lineage>
</organism>
<dbReference type="PANTHER" id="PTHR46913">
    <property type="entry name" value="RING-H2 FINGER PROTEIN ATL16"/>
    <property type="match status" value="1"/>
</dbReference>
<evidence type="ECO:0000256" key="14">
    <source>
        <dbReference type="PROSITE-ProRule" id="PRU00175"/>
    </source>
</evidence>
<dbReference type="Pfam" id="PF13639">
    <property type="entry name" value="zf-RING_2"/>
    <property type="match status" value="1"/>
</dbReference>
<dbReference type="PROSITE" id="PS50089">
    <property type="entry name" value="ZF_RING_2"/>
    <property type="match status" value="1"/>
</dbReference>
<comment type="pathway">
    <text evidence="3">Protein modification; protein ubiquitination.</text>
</comment>
<comment type="caution">
    <text evidence="18">The sequence shown here is derived from an EMBL/GenBank/DDBJ whole genome shotgun (WGS) entry which is preliminary data.</text>
</comment>
<comment type="catalytic activity">
    <reaction evidence="1">
        <text>S-ubiquitinyl-[E2 ubiquitin-conjugating enzyme]-L-cysteine + [acceptor protein]-L-lysine = [E2 ubiquitin-conjugating enzyme]-L-cysteine + N(6)-ubiquitinyl-[acceptor protein]-L-lysine.</text>
        <dbReference type="EC" id="2.3.2.27"/>
    </reaction>
</comment>
<keyword evidence="12 16" id="KW-0472">Membrane</keyword>
<dbReference type="Gene3D" id="3.30.40.10">
    <property type="entry name" value="Zinc/RING finger domain, C3HC4 (zinc finger)"/>
    <property type="match status" value="1"/>
</dbReference>
<evidence type="ECO:0000256" key="13">
    <source>
        <dbReference type="ARBA" id="ARBA00024209"/>
    </source>
</evidence>
<dbReference type="AlphaFoldDB" id="A0A8X8YGT9"/>
<dbReference type="CDD" id="cd16461">
    <property type="entry name" value="RING-H2_EL5-like"/>
    <property type="match status" value="1"/>
</dbReference>
<proteinExistence type="inferred from homology"/>
<evidence type="ECO:0000256" key="6">
    <source>
        <dbReference type="ARBA" id="ARBA00022692"/>
    </source>
</evidence>
<reference evidence="18" key="1">
    <citation type="submission" date="2018-01" db="EMBL/GenBank/DDBJ databases">
        <authorList>
            <person name="Mao J.F."/>
        </authorList>
    </citation>
    <scope>NUCLEOTIDE SEQUENCE</scope>
    <source>
        <strain evidence="18">Huo1</strain>
        <tissue evidence="18">Leaf</tissue>
    </source>
</reference>
<dbReference type="SUPFAM" id="SSF57850">
    <property type="entry name" value="RING/U-box"/>
    <property type="match status" value="1"/>
</dbReference>
<feature type="transmembrane region" description="Helical" evidence="16">
    <location>
        <begin position="23"/>
        <end position="45"/>
    </location>
</feature>
<evidence type="ECO:0000256" key="15">
    <source>
        <dbReference type="SAM" id="MobiDB-lite"/>
    </source>
</evidence>
<evidence type="ECO:0000256" key="4">
    <source>
        <dbReference type="ARBA" id="ARBA00012483"/>
    </source>
</evidence>
<name>A0A8X8YGT9_SALSN</name>
<evidence type="ECO:0000256" key="8">
    <source>
        <dbReference type="ARBA" id="ARBA00022771"/>
    </source>
</evidence>
<sequence length="311" mass="33702">MSTSDERVKAAEPGQGYALSGKIMLSAIVVLFAVVVFMVGLHLYARWYLVRLRRRQIERHRQRRGARPHVVLYADRVLPGADRGLELAVLNSLPVFLHHHQPAAAEKEQEVAPPECAVCLSEFEEKEIVRLLPTCNHSFHIECIDMWFRSHSTCPLCRSPVEKVVGHAAAEPLESVEESNSSEPVSSSRPGLCDTCQHAEGETTSSSSLSSLGARKGADLIGVRIEVPARRPEAVFELTQSSPASRLAYFKRILSMGRRSPAAGASSSTSSGGWGPTTPRGVGTSGGCHELDLESGIGESKRVTGGVVETR</sequence>
<evidence type="ECO:0000256" key="12">
    <source>
        <dbReference type="ARBA" id="ARBA00023136"/>
    </source>
</evidence>
<dbReference type="FunFam" id="3.30.40.10:FF:000187">
    <property type="entry name" value="E3 ubiquitin-protein ligase ATL6"/>
    <property type="match status" value="1"/>
</dbReference>
<dbReference type="GO" id="GO:0016567">
    <property type="term" value="P:protein ubiquitination"/>
    <property type="evidence" value="ECO:0007669"/>
    <property type="project" value="InterPro"/>
</dbReference>
<comment type="subcellular location">
    <subcellularLocation>
        <location evidence="2">Membrane</location>
        <topology evidence="2">Single-pass membrane protein</topology>
    </subcellularLocation>
</comment>
<keyword evidence="10" id="KW-0862">Zinc</keyword>
<evidence type="ECO:0000256" key="9">
    <source>
        <dbReference type="ARBA" id="ARBA00022786"/>
    </source>
</evidence>
<accession>A0A8X8YGT9</accession>
<reference evidence="18" key="2">
    <citation type="submission" date="2020-08" db="EMBL/GenBank/DDBJ databases">
        <title>Plant Genome Project.</title>
        <authorList>
            <person name="Zhang R.-G."/>
        </authorList>
    </citation>
    <scope>NUCLEOTIDE SEQUENCE</scope>
    <source>
        <strain evidence="18">Huo1</strain>
        <tissue evidence="18">Leaf</tissue>
    </source>
</reference>
<keyword evidence="6 16" id="KW-0812">Transmembrane</keyword>
<evidence type="ECO:0000256" key="5">
    <source>
        <dbReference type="ARBA" id="ARBA00022679"/>
    </source>
</evidence>
<evidence type="ECO:0000313" key="18">
    <source>
        <dbReference type="EMBL" id="KAG6431199.1"/>
    </source>
</evidence>
<keyword evidence="9" id="KW-0833">Ubl conjugation pathway</keyword>
<evidence type="ECO:0000256" key="11">
    <source>
        <dbReference type="ARBA" id="ARBA00022989"/>
    </source>
</evidence>
<dbReference type="InterPro" id="IPR001841">
    <property type="entry name" value="Znf_RING"/>
</dbReference>
<dbReference type="GO" id="GO:0008270">
    <property type="term" value="F:zinc ion binding"/>
    <property type="evidence" value="ECO:0007669"/>
    <property type="project" value="UniProtKB-KW"/>
</dbReference>
<feature type="domain" description="RING-type" evidence="17">
    <location>
        <begin position="116"/>
        <end position="158"/>
    </location>
</feature>
<keyword evidence="19" id="KW-1185">Reference proteome</keyword>
<dbReference type="InterPro" id="IPR013083">
    <property type="entry name" value="Znf_RING/FYVE/PHD"/>
</dbReference>
<evidence type="ECO:0000256" key="1">
    <source>
        <dbReference type="ARBA" id="ARBA00000900"/>
    </source>
</evidence>
<gene>
    <name evidence="18" type="ORF">SASPL_109276</name>
</gene>
<dbReference type="InterPro" id="IPR044600">
    <property type="entry name" value="ATL1/ATL16-like"/>
</dbReference>
<dbReference type="EC" id="2.3.2.27" evidence="4"/>
<dbReference type="GO" id="GO:0061630">
    <property type="term" value="F:ubiquitin protein ligase activity"/>
    <property type="evidence" value="ECO:0007669"/>
    <property type="project" value="UniProtKB-EC"/>
</dbReference>
<evidence type="ECO:0000256" key="2">
    <source>
        <dbReference type="ARBA" id="ARBA00004167"/>
    </source>
</evidence>
<evidence type="ECO:0000313" key="19">
    <source>
        <dbReference type="Proteomes" id="UP000298416"/>
    </source>
</evidence>
<feature type="region of interest" description="Disordered" evidence="15">
    <location>
        <begin position="260"/>
        <end position="311"/>
    </location>
</feature>
<feature type="compositionally biased region" description="Low complexity" evidence="15">
    <location>
        <begin position="178"/>
        <end position="188"/>
    </location>
</feature>